<comment type="catalytic activity">
    <reaction evidence="3">
        <text>a 1,2-diacyl-sn-glycero-3-phospho-(1D-myo-inositol 4-phosphate) + H2O = a 1,2-diacyl-sn-glycero-3-phospho-(1D-myo-inositol) + phosphate</text>
        <dbReference type="Rhea" id="RHEA:55652"/>
        <dbReference type="ChEBI" id="CHEBI:15377"/>
        <dbReference type="ChEBI" id="CHEBI:43474"/>
        <dbReference type="ChEBI" id="CHEBI:57880"/>
        <dbReference type="ChEBI" id="CHEBI:58178"/>
    </reaction>
    <physiologicalReaction direction="left-to-right" evidence="3">
        <dbReference type="Rhea" id="RHEA:55653"/>
    </physiologicalReaction>
</comment>
<evidence type="ECO:0000313" key="8">
    <source>
        <dbReference type="EMBL" id="OQR72206.1"/>
    </source>
</evidence>
<dbReference type="PANTHER" id="PTHR45662:SF2">
    <property type="entry name" value="PHOSPHATIDYLINOSITOL-3-PHOSPHATASE SAC1"/>
    <property type="match status" value="1"/>
</dbReference>
<dbReference type="GO" id="GO:0004438">
    <property type="term" value="F:phosphatidylinositol-3-phosphate phosphatase activity"/>
    <property type="evidence" value="ECO:0007669"/>
    <property type="project" value="UniProtKB-EC"/>
</dbReference>
<dbReference type="STRING" id="418985.A0A1V9XFL3"/>
<comment type="catalytic activity">
    <reaction evidence="2">
        <text>a 1,2-diacyl-sn-glycero-3-phospho-(1D-myo-inositol-3-phosphate) + H2O = a 1,2-diacyl-sn-glycero-3-phospho-(1D-myo-inositol) + phosphate</text>
        <dbReference type="Rhea" id="RHEA:12316"/>
        <dbReference type="ChEBI" id="CHEBI:15377"/>
        <dbReference type="ChEBI" id="CHEBI:43474"/>
        <dbReference type="ChEBI" id="CHEBI:57880"/>
        <dbReference type="ChEBI" id="CHEBI:58088"/>
        <dbReference type="EC" id="3.1.3.64"/>
    </reaction>
    <physiologicalReaction direction="left-to-right" evidence="2">
        <dbReference type="Rhea" id="RHEA:12317"/>
    </physiologicalReaction>
</comment>
<dbReference type="InParanoid" id="A0A1V9XFL3"/>
<evidence type="ECO:0000259" key="7">
    <source>
        <dbReference type="PROSITE" id="PS50275"/>
    </source>
</evidence>
<dbReference type="PANTHER" id="PTHR45662">
    <property type="entry name" value="PHOSPHATIDYLINOSITIDE PHOSPHATASE SAC1"/>
    <property type="match status" value="1"/>
</dbReference>
<evidence type="ECO:0000313" key="9">
    <source>
        <dbReference type="Proteomes" id="UP000192247"/>
    </source>
</evidence>
<reference evidence="8 9" key="1">
    <citation type="journal article" date="2017" name="Gigascience">
        <title>Draft genome of the honey bee ectoparasitic mite, Tropilaelaps mercedesae, is shaped by the parasitic life history.</title>
        <authorList>
            <person name="Dong X."/>
            <person name="Armstrong S.D."/>
            <person name="Xia D."/>
            <person name="Makepeace B.L."/>
            <person name="Darby A.C."/>
            <person name="Kadowaki T."/>
        </authorList>
    </citation>
    <scope>NUCLEOTIDE SEQUENCE [LARGE SCALE GENOMIC DNA]</scope>
    <source>
        <strain evidence="8">Wuxi-XJTLU</strain>
    </source>
</reference>
<dbReference type="EC" id="3.1.3.64" evidence="1"/>
<dbReference type="GO" id="GO:0043812">
    <property type="term" value="F:phosphatidylinositol-4-phosphate phosphatase activity"/>
    <property type="evidence" value="ECO:0007669"/>
    <property type="project" value="TreeGrafter"/>
</dbReference>
<dbReference type="EMBL" id="MNPL01012326">
    <property type="protein sequence ID" value="OQR72206.1"/>
    <property type="molecule type" value="Genomic_DNA"/>
</dbReference>
<organism evidence="8 9">
    <name type="scientific">Tropilaelaps mercedesae</name>
    <dbReference type="NCBI Taxonomy" id="418985"/>
    <lineage>
        <taxon>Eukaryota</taxon>
        <taxon>Metazoa</taxon>
        <taxon>Ecdysozoa</taxon>
        <taxon>Arthropoda</taxon>
        <taxon>Chelicerata</taxon>
        <taxon>Arachnida</taxon>
        <taxon>Acari</taxon>
        <taxon>Parasitiformes</taxon>
        <taxon>Mesostigmata</taxon>
        <taxon>Gamasina</taxon>
        <taxon>Dermanyssoidea</taxon>
        <taxon>Laelapidae</taxon>
        <taxon>Tropilaelaps</taxon>
    </lineage>
</organism>
<dbReference type="Proteomes" id="UP000192247">
    <property type="component" value="Unassembled WGS sequence"/>
</dbReference>
<accession>A0A1V9XFL3</accession>
<name>A0A1V9XFL3_9ACAR</name>
<dbReference type="AlphaFoldDB" id="A0A1V9XFL3"/>
<evidence type="ECO:0000256" key="4">
    <source>
        <dbReference type="ARBA" id="ARBA00040795"/>
    </source>
</evidence>
<evidence type="ECO:0000256" key="6">
    <source>
        <dbReference type="ARBA" id="ARBA00041911"/>
    </source>
</evidence>
<keyword evidence="9" id="KW-1185">Reference proteome</keyword>
<evidence type="ECO:0000256" key="3">
    <source>
        <dbReference type="ARBA" id="ARBA00036807"/>
    </source>
</evidence>
<evidence type="ECO:0000256" key="2">
    <source>
        <dbReference type="ARBA" id="ARBA00036631"/>
    </source>
</evidence>
<dbReference type="OrthoDB" id="405996at2759"/>
<dbReference type="Pfam" id="PF02383">
    <property type="entry name" value="Syja_N"/>
    <property type="match status" value="1"/>
</dbReference>
<dbReference type="InterPro" id="IPR002013">
    <property type="entry name" value="SAC_dom"/>
</dbReference>
<evidence type="ECO:0000256" key="1">
    <source>
        <dbReference type="ARBA" id="ARBA00013038"/>
    </source>
</evidence>
<feature type="domain" description="SAC" evidence="7">
    <location>
        <begin position="42"/>
        <end position="188"/>
    </location>
</feature>
<proteinExistence type="predicted"/>
<protein>
    <recommendedName>
        <fullName evidence="4">Phosphatidylinositol-3-phosphatase SAC1</fullName>
        <ecNumber evidence="1">3.1.3.64</ecNumber>
    </recommendedName>
    <alternativeName>
        <fullName evidence="6">Phosphatidylinositol-4-phosphate phosphatase</fullName>
    </alternativeName>
    <alternativeName>
        <fullName evidence="5">Suppressor of actin mutations 1-like protein</fullName>
    </alternativeName>
</protein>
<dbReference type="GO" id="GO:0005783">
    <property type="term" value="C:endoplasmic reticulum"/>
    <property type="evidence" value="ECO:0007669"/>
    <property type="project" value="TreeGrafter"/>
</dbReference>
<evidence type="ECO:0000256" key="5">
    <source>
        <dbReference type="ARBA" id="ARBA00041396"/>
    </source>
</evidence>
<comment type="caution">
    <text evidence="8">The sequence shown here is derived from an EMBL/GenBank/DDBJ whole genome shotgun (WGS) entry which is preliminary data.</text>
</comment>
<feature type="non-terminal residue" evidence="8">
    <location>
        <position position="1"/>
    </location>
</feature>
<dbReference type="GO" id="GO:0046856">
    <property type="term" value="P:phosphatidylinositol dephosphorylation"/>
    <property type="evidence" value="ECO:0007669"/>
    <property type="project" value="TreeGrafter"/>
</dbReference>
<sequence length="220" mass="25329">VATIGAKAIYRIDDWELLPLARSDAHLLEEERLTNAVYLQMVWQVLRTPHFYYSTKFDITHSLQRRNKTSPGFTQMSLFARADLRFVWNQQLLAEWGTGDIQLQKFLIPLLHGFVKQHHIALKNGATFDYTLVSRRSVQRAGTRYNTRGADLEGNVANFVETEIIIETKRGRSSLVQTRGSIPLLWHQLPDLRQVDIPEDMIINNGPLKRKAVVQLLPVK</sequence>
<dbReference type="PROSITE" id="PS50275">
    <property type="entry name" value="SAC"/>
    <property type="match status" value="1"/>
</dbReference>
<gene>
    <name evidence="8" type="ORF">BIW11_03816</name>
</gene>